<keyword evidence="3 7" id="KW-0812">Transmembrane</keyword>
<evidence type="ECO:0000256" key="4">
    <source>
        <dbReference type="ARBA" id="ARBA00022989"/>
    </source>
</evidence>
<feature type="transmembrane region" description="Helical" evidence="7">
    <location>
        <begin position="56"/>
        <end position="78"/>
    </location>
</feature>
<accession>A0AAD8FQJ7</accession>
<organism evidence="8 9">
    <name type="scientific">Acipenser oxyrinchus oxyrinchus</name>
    <dbReference type="NCBI Taxonomy" id="40147"/>
    <lineage>
        <taxon>Eukaryota</taxon>
        <taxon>Metazoa</taxon>
        <taxon>Chordata</taxon>
        <taxon>Craniata</taxon>
        <taxon>Vertebrata</taxon>
        <taxon>Euteleostomi</taxon>
        <taxon>Actinopterygii</taxon>
        <taxon>Chondrostei</taxon>
        <taxon>Acipenseriformes</taxon>
        <taxon>Acipenseridae</taxon>
        <taxon>Acipenser</taxon>
    </lineage>
</organism>
<evidence type="ECO:0000256" key="6">
    <source>
        <dbReference type="ARBA" id="ARBA00023180"/>
    </source>
</evidence>
<evidence type="ECO:0000313" key="9">
    <source>
        <dbReference type="Proteomes" id="UP001230051"/>
    </source>
</evidence>
<keyword evidence="9" id="KW-1185">Reference proteome</keyword>
<evidence type="ECO:0000256" key="3">
    <source>
        <dbReference type="ARBA" id="ARBA00022692"/>
    </source>
</evidence>
<dbReference type="PANTHER" id="PTHR20766">
    <property type="entry name" value="LARGE NEUTRAL AMINO ACIDS TRANSPORTER SMALL SUBUNIT 4-LIKE ISOFORM X1"/>
    <property type="match status" value="1"/>
</dbReference>
<sequence length="99" mass="10976">MVRGFIHSCCGVCTLQCTPLIILARSQVCSLSSASSLLFQQLLFIAMVGPLHGDPFWINLSLLLFSLAGFLLPGYLYFHCRNLAKEMQAKDGPTNQERL</sequence>
<dbReference type="GO" id="GO:0015179">
    <property type="term" value="F:L-amino acid transmembrane transporter activity"/>
    <property type="evidence" value="ECO:0007669"/>
    <property type="project" value="TreeGrafter"/>
</dbReference>
<comment type="caution">
    <text evidence="8">The sequence shown here is derived from an EMBL/GenBank/DDBJ whole genome shotgun (WGS) entry which is preliminary data.</text>
</comment>
<keyword evidence="6" id="KW-0325">Glycoprotein</keyword>
<name>A0AAD8FQJ7_ACIOX</name>
<evidence type="ECO:0000256" key="1">
    <source>
        <dbReference type="ARBA" id="ARBA00004651"/>
    </source>
</evidence>
<dbReference type="EMBL" id="JAGXEW010000064">
    <property type="protein sequence ID" value="KAK1150391.1"/>
    <property type="molecule type" value="Genomic_DNA"/>
</dbReference>
<reference evidence="8" key="1">
    <citation type="submission" date="2022-02" db="EMBL/GenBank/DDBJ databases">
        <title>Atlantic sturgeon de novo genome assembly.</title>
        <authorList>
            <person name="Stock M."/>
            <person name="Klopp C."/>
            <person name="Guiguen Y."/>
            <person name="Cabau C."/>
            <person name="Parinello H."/>
            <person name="Santidrian Yebra-Pimentel E."/>
            <person name="Kuhl H."/>
            <person name="Dirks R.P."/>
            <person name="Guessner J."/>
            <person name="Wuertz S."/>
            <person name="Du K."/>
            <person name="Schartl M."/>
        </authorList>
    </citation>
    <scope>NUCLEOTIDE SEQUENCE</scope>
    <source>
        <strain evidence="8">STURGEONOMICS-FGT-2020</strain>
        <tissue evidence="8">Whole blood</tissue>
    </source>
</reference>
<keyword evidence="5 7" id="KW-0472">Membrane</keyword>
<evidence type="ECO:0000313" key="8">
    <source>
        <dbReference type="EMBL" id="KAK1150391.1"/>
    </source>
</evidence>
<dbReference type="GO" id="GO:0015175">
    <property type="term" value="F:neutral L-amino acid transmembrane transporter activity"/>
    <property type="evidence" value="ECO:0007669"/>
    <property type="project" value="TreeGrafter"/>
</dbReference>
<keyword evidence="2" id="KW-1003">Cell membrane</keyword>
<evidence type="ECO:0000256" key="5">
    <source>
        <dbReference type="ARBA" id="ARBA00023136"/>
    </source>
</evidence>
<dbReference type="AlphaFoldDB" id="A0AAD8FQJ7"/>
<evidence type="ECO:0000256" key="7">
    <source>
        <dbReference type="SAM" id="Phobius"/>
    </source>
</evidence>
<evidence type="ECO:0000256" key="2">
    <source>
        <dbReference type="ARBA" id="ARBA00022475"/>
    </source>
</evidence>
<dbReference type="PANTHER" id="PTHR20766:SF0">
    <property type="entry name" value="LARGE NEUTRAL AMINO ACIDS TRANSPORTER SMALL SUBUNIT 3"/>
    <property type="match status" value="1"/>
</dbReference>
<gene>
    <name evidence="8" type="primary">Slc43a1</name>
    <name evidence="8" type="ORF">AOXY_G34378</name>
</gene>
<proteinExistence type="predicted"/>
<keyword evidence="4 7" id="KW-1133">Transmembrane helix</keyword>
<dbReference type="Proteomes" id="UP001230051">
    <property type="component" value="Unassembled WGS sequence"/>
</dbReference>
<dbReference type="GO" id="GO:0005886">
    <property type="term" value="C:plasma membrane"/>
    <property type="evidence" value="ECO:0007669"/>
    <property type="project" value="UniProtKB-SubCell"/>
</dbReference>
<comment type="subcellular location">
    <subcellularLocation>
        <location evidence="1">Cell membrane</location>
        <topology evidence="1">Multi-pass membrane protein</topology>
    </subcellularLocation>
</comment>
<protein>
    <submittedName>
        <fullName evidence="8">Large neutral amino acids transporter small subunit 3</fullName>
    </submittedName>
</protein>